<evidence type="ECO:0000313" key="3">
    <source>
        <dbReference type="WBParaSite" id="L893_g28912.t1"/>
    </source>
</evidence>
<proteinExistence type="predicted"/>
<accession>A0A1I7ZRU6</accession>
<dbReference type="Pfam" id="PF13281">
    <property type="entry name" value="MAP3K_TRAF_bd"/>
    <property type="match status" value="1"/>
</dbReference>
<sequence>MRIRLDNPDVLSIETVHQYLLSYRDNQNYDAMINLIDDLSKIDTCRQIVEFSAISFLYSFALNRRNMEGDRDRALQNS</sequence>
<dbReference type="Proteomes" id="UP000095287">
    <property type="component" value="Unplaced"/>
</dbReference>
<protein>
    <submittedName>
        <fullName evidence="3">DUF4071 domain-containing protein</fullName>
    </submittedName>
</protein>
<feature type="domain" description="MAP3K TRAFs-binding" evidence="1">
    <location>
        <begin position="1"/>
        <end position="76"/>
    </location>
</feature>
<keyword evidence="2" id="KW-1185">Reference proteome</keyword>
<organism evidence="2 3">
    <name type="scientific">Steinernema glaseri</name>
    <dbReference type="NCBI Taxonomy" id="37863"/>
    <lineage>
        <taxon>Eukaryota</taxon>
        <taxon>Metazoa</taxon>
        <taxon>Ecdysozoa</taxon>
        <taxon>Nematoda</taxon>
        <taxon>Chromadorea</taxon>
        <taxon>Rhabditida</taxon>
        <taxon>Tylenchina</taxon>
        <taxon>Panagrolaimomorpha</taxon>
        <taxon>Strongyloidoidea</taxon>
        <taxon>Steinernematidae</taxon>
        <taxon>Steinernema</taxon>
    </lineage>
</organism>
<name>A0A1I7ZRU6_9BILA</name>
<reference evidence="3" key="1">
    <citation type="submission" date="2016-11" db="UniProtKB">
        <authorList>
            <consortium name="WormBaseParasite"/>
        </authorList>
    </citation>
    <scope>IDENTIFICATION</scope>
</reference>
<evidence type="ECO:0000313" key="2">
    <source>
        <dbReference type="Proteomes" id="UP000095287"/>
    </source>
</evidence>
<dbReference type="WBParaSite" id="L893_g28912.t1">
    <property type="protein sequence ID" value="L893_g28912.t1"/>
    <property type="gene ID" value="L893_g28912"/>
</dbReference>
<dbReference type="AlphaFoldDB" id="A0A1I7ZRU6"/>
<evidence type="ECO:0000259" key="1">
    <source>
        <dbReference type="Pfam" id="PF13281"/>
    </source>
</evidence>
<dbReference type="InterPro" id="IPR025136">
    <property type="entry name" value="MAP3K_TRAF-bd"/>
</dbReference>